<dbReference type="OrthoDB" id="70718at2759"/>
<dbReference type="GO" id="GO:0015293">
    <property type="term" value="F:symporter activity"/>
    <property type="evidence" value="ECO:0007669"/>
    <property type="project" value="UniProtKB-UniRule"/>
</dbReference>
<evidence type="ECO:0000313" key="9">
    <source>
        <dbReference type="EMBL" id="KAF0700237.1"/>
    </source>
</evidence>
<reference evidence="9" key="2">
    <citation type="submission" date="2019-06" db="EMBL/GenBank/DDBJ databases">
        <title>Genomics analysis of Aphanomyces spp. identifies a new class of oomycete effector associated with host adaptation.</title>
        <authorList>
            <person name="Gaulin E."/>
        </authorList>
    </citation>
    <scope>NUCLEOTIDE SEQUENCE</scope>
    <source>
        <strain evidence="9">CBS 578.67</strain>
    </source>
</reference>
<organism evidence="10 11">
    <name type="scientific">Aphanomyces stellatus</name>
    <dbReference type="NCBI Taxonomy" id="120398"/>
    <lineage>
        <taxon>Eukaryota</taxon>
        <taxon>Sar</taxon>
        <taxon>Stramenopiles</taxon>
        <taxon>Oomycota</taxon>
        <taxon>Saprolegniomycetes</taxon>
        <taxon>Saprolegniales</taxon>
        <taxon>Verrucalvaceae</taxon>
        <taxon>Aphanomyces</taxon>
    </lineage>
</organism>
<keyword evidence="11" id="KW-1185">Reference proteome</keyword>
<sequence length="527" mass="55816">MPQLEPEADYSVALTPRPSILSDDSTDKTVIDPGGSDEDNVPKRVSWYNDPSVLILVGCLLGILTGCLLGKHGASVEVISWVSLPGQLFLRALTCVVVPLVFVNIFLSVADMLETGHAAKSGFYTMGYFLVTTTSAVAFSLASTFVFKKWFSKASASAVVSLAATAAQGLQCGSDASVQWFPNGTLFCIPTAAIANSSSSMGSLPVLLVNQTAASSTTASLSRTIQDQIFRALVPDNIVQQFVAGNYLGIMAFAIFLAVCMHKVDPRPTTIVALCSELNAMLLVCIRLIIDLTPIAVFSLVAGGLGTTSDLTAAMSDVGIFLVSFLVAIFLQYAVTLMALVFLTLRRSPWQVMQPFLPAQVFAFCCASSAATLPVTLRCARVAGVPASVGSFIITMGATLHMNGTSIYFPCAIVYLAVSTGDDAKFNVASYVLLALLSMMSAIAAAPVPSAALVLVLPMYNAVCGTSTNPANFSYLLAMDFLLDRFRTWLNVSGDAVVALCVAELDKRSNASTHNVEEAEEVYGELR</sequence>
<evidence type="ECO:0000256" key="8">
    <source>
        <dbReference type="SAM" id="MobiDB-lite"/>
    </source>
</evidence>
<feature type="transmembrane region" description="Helical" evidence="7">
    <location>
        <begin position="318"/>
        <end position="345"/>
    </location>
</feature>
<dbReference type="Proteomes" id="UP000332933">
    <property type="component" value="Unassembled WGS sequence"/>
</dbReference>
<feature type="transmembrane region" description="Helical" evidence="7">
    <location>
        <begin position="389"/>
        <end position="418"/>
    </location>
</feature>
<dbReference type="GO" id="GO:0005886">
    <property type="term" value="C:plasma membrane"/>
    <property type="evidence" value="ECO:0007669"/>
    <property type="project" value="UniProtKB-SubCell"/>
</dbReference>
<evidence type="ECO:0000256" key="5">
    <source>
        <dbReference type="ARBA" id="ARBA00022989"/>
    </source>
</evidence>
<evidence type="ECO:0000313" key="11">
    <source>
        <dbReference type="Proteomes" id="UP000332933"/>
    </source>
</evidence>
<feature type="transmembrane region" description="Helical" evidence="7">
    <location>
        <begin position="88"/>
        <end position="110"/>
    </location>
</feature>
<keyword evidence="3" id="KW-1003">Cell membrane</keyword>
<evidence type="ECO:0000256" key="1">
    <source>
        <dbReference type="ARBA" id="ARBA00004651"/>
    </source>
</evidence>
<proteinExistence type="inferred from homology"/>
<dbReference type="Pfam" id="PF00375">
    <property type="entry name" value="SDF"/>
    <property type="match status" value="1"/>
</dbReference>
<dbReference type="PANTHER" id="PTHR42865">
    <property type="entry name" value="PROTON/GLUTAMATE-ASPARTATE SYMPORTER"/>
    <property type="match status" value="1"/>
</dbReference>
<evidence type="ECO:0000256" key="7">
    <source>
        <dbReference type="RuleBase" id="RU361216"/>
    </source>
</evidence>
<keyword evidence="7" id="KW-0769">Symport</keyword>
<feature type="transmembrane region" description="Helical" evidence="7">
    <location>
        <begin position="430"/>
        <end position="460"/>
    </location>
</feature>
<name>A0A485KMJ3_9STRA</name>
<evidence type="ECO:0000256" key="3">
    <source>
        <dbReference type="ARBA" id="ARBA00022475"/>
    </source>
</evidence>
<feature type="transmembrane region" description="Helical" evidence="7">
    <location>
        <begin position="122"/>
        <end position="147"/>
    </location>
</feature>
<reference evidence="10 11" key="1">
    <citation type="submission" date="2019-03" db="EMBL/GenBank/DDBJ databases">
        <authorList>
            <person name="Gaulin E."/>
            <person name="Dumas B."/>
        </authorList>
    </citation>
    <scope>NUCLEOTIDE SEQUENCE [LARGE SCALE GENOMIC DNA]</scope>
    <source>
        <strain evidence="10">CBS 568.67</strain>
    </source>
</reference>
<keyword evidence="5 7" id="KW-1133">Transmembrane helix</keyword>
<gene>
    <name evidence="10" type="primary">Aste57867_9246</name>
    <name evidence="9" type="ORF">As57867_009210</name>
    <name evidence="10" type="ORF">ASTE57867_9246</name>
</gene>
<comment type="similarity">
    <text evidence="7">Belongs to the dicarboxylate/amino acid:cation symporter (DAACS) (TC 2.A.23) family.</text>
</comment>
<dbReference type="PRINTS" id="PR00173">
    <property type="entry name" value="EDTRNSPORT"/>
</dbReference>
<dbReference type="EMBL" id="CAADRA010005153">
    <property type="protein sequence ID" value="VFT86129.1"/>
    <property type="molecule type" value="Genomic_DNA"/>
</dbReference>
<dbReference type="SUPFAM" id="SSF118215">
    <property type="entry name" value="Proton glutamate symport protein"/>
    <property type="match status" value="1"/>
</dbReference>
<feature type="transmembrane region" description="Helical" evidence="7">
    <location>
        <begin position="238"/>
        <end position="259"/>
    </location>
</feature>
<keyword evidence="2 7" id="KW-0813">Transport</keyword>
<feature type="transmembrane region" description="Helical" evidence="7">
    <location>
        <begin position="280"/>
        <end position="306"/>
    </location>
</feature>
<dbReference type="Gene3D" id="1.10.3860.10">
    <property type="entry name" value="Sodium:dicarboxylate symporter"/>
    <property type="match status" value="1"/>
</dbReference>
<feature type="transmembrane region" description="Helical" evidence="7">
    <location>
        <begin position="357"/>
        <end position="377"/>
    </location>
</feature>
<dbReference type="InterPro" id="IPR036458">
    <property type="entry name" value="Na:dicarbo_symporter_sf"/>
</dbReference>
<keyword evidence="6 7" id="KW-0472">Membrane</keyword>
<dbReference type="InterPro" id="IPR001991">
    <property type="entry name" value="Na-dicarboxylate_symporter"/>
</dbReference>
<dbReference type="EMBL" id="VJMH01005132">
    <property type="protein sequence ID" value="KAF0700237.1"/>
    <property type="molecule type" value="Genomic_DNA"/>
</dbReference>
<evidence type="ECO:0000256" key="6">
    <source>
        <dbReference type="ARBA" id="ARBA00023136"/>
    </source>
</evidence>
<protein>
    <recommendedName>
        <fullName evidence="7">Amino acid transporter</fullName>
    </recommendedName>
</protein>
<feature type="region of interest" description="Disordered" evidence="8">
    <location>
        <begin position="1"/>
        <end position="37"/>
    </location>
</feature>
<evidence type="ECO:0000256" key="4">
    <source>
        <dbReference type="ARBA" id="ARBA00022692"/>
    </source>
</evidence>
<dbReference type="PANTHER" id="PTHR42865:SF7">
    <property type="entry name" value="PROTON_GLUTAMATE-ASPARTATE SYMPORTER"/>
    <property type="match status" value="1"/>
</dbReference>
<dbReference type="AlphaFoldDB" id="A0A485KMJ3"/>
<keyword evidence="4 7" id="KW-0812">Transmembrane</keyword>
<feature type="transmembrane region" description="Helical" evidence="7">
    <location>
        <begin position="53"/>
        <end position="76"/>
    </location>
</feature>
<evidence type="ECO:0000256" key="2">
    <source>
        <dbReference type="ARBA" id="ARBA00022448"/>
    </source>
</evidence>
<accession>A0A485KMJ3</accession>
<comment type="subcellular location">
    <subcellularLocation>
        <location evidence="1">Cell membrane</location>
        <topology evidence="1">Multi-pass membrane protein</topology>
    </subcellularLocation>
    <subcellularLocation>
        <location evidence="7">Membrane</location>
        <topology evidence="7">Multi-pass membrane protein</topology>
    </subcellularLocation>
</comment>
<evidence type="ECO:0000313" key="10">
    <source>
        <dbReference type="EMBL" id="VFT86129.1"/>
    </source>
</evidence>